<evidence type="ECO:0000259" key="2">
    <source>
        <dbReference type="Pfam" id="PF14309"/>
    </source>
</evidence>
<evidence type="ECO:0000256" key="1">
    <source>
        <dbReference type="SAM" id="MobiDB-lite"/>
    </source>
</evidence>
<feature type="compositionally biased region" description="Low complexity" evidence="1">
    <location>
        <begin position="350"/>
        <end position="361"/>
    </location>
</feature>
<dbReference type="OMA" id="RRVDGYM"/>
<feature type="compositionally biased region" description="Polar residues" evidence="1">
    <location>
        <begin position="384"/>
        <end position="407"/>
    </location>
</feature>
<proteinExistence type="predicted"/>
<evidence type="ECO:0000259" key="3">
    <source>
        <dbReference type="Pfam" id="PF14383"/>
    </source>
</evidence>
<accession>A0A059DC32</accession>
<feature type="region of interest" description="Disordered" evidence="1">
    <location>
        <begin position="32"/>
        <end position="55"/>
    </location>
</feature>
<feature type="compositionally biased region" description="Basic and acidic residues" evidence="1">
    <location>
        <begin position="475"/>
        <end position="486"/>
    </location>
</feature>
<protein>
    <recommendedName>
        <fullName evidence="5">DUF4378 domain-containing protein</fullName>
    </recommendedName>
</protein>
<dbReference type="InterPro" id="IPR032795">
    <property type="entry name" value="DUF3741-assoc"/>
</dbReference>
<dbReference type="AlphaFoldDB" id="A0A059DC32"/>
<organism evidence="4">
    <name type="scientific">Eucalyptus grandis</name>
    <name type="common">Flooded gum</name>
    <dbReference type="NCBI Taxonomy" id="71139"/>
    <lineage>
        <taxon>Eukaryota</taxon>
        <taxon>Viridiplantae</taxon>
        <taxon>Streptophyta</taxon>
        <taxon>Embryophyta</taxon>
        <taxon>Tracheophyta</taxon>
        <taxon>Spermatophyta</taxon>
        <taxon>Magnoliopsida</taxon>
        <taxon>eudicotyledons</taxon>
        <taxon>Gunneridae</taxon>
        <taxon>Pentapetalae</taxon>
        <taxon>rosids</taxon>
        <taxon>malvids</taxon>
        <taxon>Myrtales</taxon>
        <taxon>Myrtaceae</taxon>
        <taxon>Myrtoideae</taxon>
        <taxon>Eucalypteae</taxon>
        <taxon>Eucalyptus</taxon>
    </lineage>
</organism>
<dbReference type="PANTHER" id="PTHR21726:SF29">
    <property type="entry name" value="EXPRESSED PROTEIN"/>
    <property type="match status" value="1"/>
</dbReference>
<dbReference type="eggNOG" id="ENOG502QQK5">
    <property type="taxonomic scope" value="Eukaryota"/>
</dbReference>
<feature type="domain" description="DUF4378" evidence="2">
    <location>
        <begin position="786"/>
        <end position="936"/>
    </location>
</feature>
<feature type="compositionally biased region" description="Polar residues" evidence="1">
    <location>
        <begin position="441"/>
        <end position="462"/>
    </location>
</feature>
<dbReference type="PANTHER" id="PTHR21726">
    <property type="entry name" value="PHOSPHATIDYLINOSITOL N-ACETYLGLUCOSAMINYLTRANSFERASE SUBUNIT P DOWN SYNDROME CRITICAL REGION PROTEIN 5 -RELATED"/>
    <property type="match status" value="1"/>
</dbReference>
<feature type="region of interest" description="Disordered" evidence="1">
    <location>
        <begin position="606"/>
        <end position="627"/>
    </location>
</feature>
<feature type="region of interest" description="Disordered" evidence="1">
    <location>
        <begin position="332"/>
        <end position="361"/>
    </location>
</feature>
<name>A0A059DC32_EUCGR</name>
<dbReference type="Pfam" id="PF14383">
    <property type="entry name" value="VARLMGL"/>
    <property type="match status" value="1"/>
</dbReference>
<feature type="region of interest" description="Disordered" evidence="1">
    <location>
        <begin position="523"/>
        <end position="563"/>
    </location>
</feature>
<evidence type="ECO:0000313" key="4">
    <source>
        <dbReference type="EMBL" id="KCW87805.1"/>
    </source>
</evidence>
<gene>
    <name evidence="4" type="ORF">EUGRSUZ_A00199</name>
</gene>
<feature type="compositionally biased region" description="Polar residues" evidence="1">
    <location>
        <begin position="549"/>
        <end position="558"/>
    </location>
</feature>
<sequence>MGIDKDGQKGGGYVGGFFQLFDWKAKSRKKLFSSRSELPEHNAKQGKRREGNLPMTRVFLVDEDETGMASSAKGYSDYSCASSVTDDEGYGSKAPNVVARLMGLDSMPTNSSEPYSSPFFDTQSLHDSQRYGRNLDFPPNYQMMYSENLANKIEGPVRRNMESKPPQTQRIVSRPIEKFQTEVLPPKSAKSIPITQHRLLSPIKSPGFVPSRDAAHIMEAAAKILEPGPQSMKGKTPIFGSSEPRAQLTMKSKMRTLDSSSGYMKIRHAKENEEIAKKISLIDESSVPLKVRDLKEKVDVSQRTFTHAEVPQRPVESNAARFLKGHSLNKSWNGVDASSYRGPPDKEEASSSSKSKGKSVSLAIQAKVNVQRREGLSSVDRSLVRQQELSDNKLSQPFRSQARTQKNSQKKSPLHSASGILRQNNQKQNCLPDKERLPSKSFVQNSQGKRVSSGDSSGQQKTACKLVGSSKAGSRKLDVIGSEKDNSQSNTKYFPRKKRSIDGEVHFEKTRAVHDASIDKNRKAVQSQPTLHLPSNWAEETPLARSMGGSESSGQKNSDYLGGRIFSQSDRTKLTPQGYNMVGSDALSKLLEQKLRELSFEIGSSSQDSTIVDSPSSSASTFQDSAPPQNAVCSILRSCDKSDQGGLFSSRIGSEYQNDLFPTNQPPCRLNHNLQGVVEKEDLATKAKQLLDYRHPSPVSVLEPSFSAESCLSSDSMDSSYTEGTRQPSSQATEILGLGFSRKSHSSEADIDLSDSASSLSTGRTVARRHATVEISTGFSASNDWELEYVKEILCNVELMFRDFALGRAREIINPHLFEQLETRKGFMESDDATDSRLTRKVLFDCVSECMDSRCRRCVGGGCRKWSKGLAMVRNERLAEDVCKEILGWRGSGDSMVDDLVTKDMSTPNGKWQDFEAEVFVMGLEIEGDILSSLIDQVIADVLQ</sequence>
<dbReference type="STRING" id="71139.A0A059DC32"/>
<feature type="compositionally biased region" description="Basic and acidic residues" evidence="1">
    <location>
        <begin position="37"/>
        <end position="51"/>
    </location>
</feature>
<feature type="region of interest" description="Disordered" evidence="1">
    <location>
        <begin position="374"/>
        <end position="497"/>
    </location>
</feature>
<dbReference type="EMBL" id="KK198753">
    <property type="protein sequence ID" value="KCW87805.1"/>
    <property type="molecule type" value="Genomic_DNA"/>
</dbReference>
<dbReference type="Pfam" id="PF14309">
    <property type="entry name" value="DUF4378"/>
    <property type="match status" value="1"/>
</dbReference>
<dbReference type="InParanoid" id="A0A059DC32"/>
<feature type="domain" description="DUF3741" evidence="3">
    <location>
        <begin position="82"/>
        <end position="112"/>
    </location>
</feature>
<dbReference type="Gramene" id="KCW87805">
    <property type="protein sequence ID" value="KCW87805"/>
    <property type="gene ID" value="EUGRSUZ_A00199"/>
</dbReference>
<reference evidence="4" key="1">
    <citation type="submission" date="2013-07" db="EMBL/GenBank/DDBJ databases">
        <title>The genome of Eucalyptus grandis.</title>
        <authorList>
            <person name="Schmutz J."/>
            <person name="Hayes R."/>
            <person name="Myburg A."/>
            <person name="Tuskan G."/>
            <person name="Grattapaglia D."/>
            <person name="Rokhsar D.S."/>
        </authorList>
    </citation>
    <scope>NUCLEOTIDE SEQUENCE</scope>
    <source>
        <tissue evidence="4">Leaf extractions</tissue>
    </source>
</reference>
<dbReference type="FunCoup" id="A0A059DC32">
    <property type="interactions" value="2252"/>
</dbReference>
<evidence type="ECO:0008006" key="5">
    <source>
        <dbReference type="Google" id="ProtNLM"/>
    </source>
</evidence>
<dbReference type="InterPro" id="IPR025486">
    <property type="entry name" value="DUF4378"/>
</dbReference>